<dbReference type="InterPro" id="IPR018062">
    <property type="entry name" value="HTH_AraC-typ_CS"/>
</dbReference>
<organism evidence="5 6">
    <name type="scientific">Desulfopila aestuarii DSM 18488</name>
    <dbReference type="NCBI Taxonomy" id="1121416"/>
    <lineage>
        <taxon>Bacteria</taxon>
        <taxon>Pseudomonadati</taxon>
        <taxon>Thermodesulfobacteriota</taxon>
        <taxon>Desulfobulbia</taxon>
        <taxon>Desulfobulbales</taxon>
        <taxon>Desulfocapsaceae</taxon>
        <taxon>Desulfopila</taxon>
    </lineage>
</organism>
<dbReference type="GO" id="GO:0043565">
    <property type="term" value="F:sequence-specific DNA binding"/>
    <property type="evidence" value="ECO:0007669"/>
    <property type="project" value="InterPro"/>
</dbReference>
<name>A0A1M7YLG9_9BACT</name>
<protein>
    <submittedName>
        <fullName evidence="5">Transcriptional regulator GlxA family, contains an amidase domain and an AraC-type DNA-binding HTH domain</fullName>
    </submittedName>
</protein>
<dbReference type="Gene3D" id="3.40.50.880">
    <property type="match status" value="1"/>
</dbReference>
<evidence type="ECO:0000256" key="1">
    <source>
        <dbReference type="ARBA" id="ARBA00023015"/>
    </source>
</evidence>
<dbReference type="PROSITE" id="PS00041">
    <property type="entry name" value="HTH_ARAC_FAMILY_1"/>
    <property type="match status" value="1"/>
</dbReference>
<dbReference type="STRING" id="1121416.SAMN02745220_05149"/>
<sequence>MNFTFLVTDDCFSSGVVGLLDTFTIANLWHQELTGSRKKLFTTELVSIDGRPVTSSGCIELRTHKSISEARDVEFIILPPVFPSSKLGQQLTTAVRRWLVENNRMSVPIAAVCTGSFLLAETGLLDGHVATTNWQFARRFQHMFPKVRLRPELILTEEAGLICTGAATAYFNLALTLIQRYGTKELAGACAKALLIDPNRESQAPYFLEPKQENHADMAIKKAQRFIEKNYAEIAIIDEVADHVGISPRHFKRRFKQATGQGPLAYIQNFRIELAKKKLELTQDSIDEITLQIGYKNASTFRRLFKDRTSLSPREYRDKFARAG</sequence>
<gene>
    <name evidence="5" type="ORF">SAMN02745220_05149</name>
</gene>
<dbReference type="PROSITE" id="PS01124">
    <property type="entry name" value="HTH_ARAC_FAMILY_2"/>
    <property type="match status" value="1"/>
</dbReference>
<keyword evidence="6" id="KW-1185">Reference proteome</keyword>
<evidence type="ECO:0000259" key="4">
    <source>
        <dbReference type="PROSITE" id="PS01124"/>
    </source>
</evidence>
<proteinExistence type="predicted"/>
<dbReference type="InterPro" id="IPR029062">
    <property type="entry name" value="Class_I_gatase-like"/>
</dbReference>
<dbReference type="InterPro" id="IPR052158">
    <property type="entry name" value="INH-QAR"/>
</dbReference>
<dbReference type="PANTHER" id="PTHR43130:SF11">
    <property type="entry name" value="TRANSCRIPTIONAL REGULATORY PROTEIN"/>
    <property type="match status" value="1"/>
</dbReference>
<dbReference type="RefSeq" id="WP_073617059.1">
    <property type="nucleotide sequence ID" value="NZ_FRFE01000057.1"/>
</dbReference>
<dbReference type="SUPFAM" id="SSF52317">
    <property type="entry name" value="Class I glutamine amidotransferase-like"/>
    <property type="match status" value="1"/>
</dbReference>
<dbReference type="InterPro" id="IPR002818">
    <property type="entry name" value="DJ-1/PfpI"/>
</dbReference>
<dbReference type="SUPFAM" id="SSF46689">
    <property type="entry name" value="Homeodomain-like"/>
    <property type="match status" value="2"/>
</dbReference>
<dbReference type="CDD" id="cd03138">
    <property type="entry name" value="GATase1_AraC_2"/>
    <property type="match status" value="1"/>
</dbReference>
<reference evidence="5 6" key="1">
    <citation type="submission" date="2016-12" db="EMBL/GenBank/DDBJ databases">
        <authorList>
            <person name="Song W.-J."/>
            <person name="Kurnit D.M."/>
        </authorList>
    </citation>
    <scope>NUCLEOTIDE SEQUENCE [LARGE SCALE GENOMIC DNA]</scope>
    <source>
        <strain evidence="5 6">DSM 18488</strain>
    </source>
</reference>
<keyword evidence="2 5" id="KW-0238">DNA-binding</keyword>
<evidence type="ECO:0000256" key="3">
    <source>
        <dbReference type="ARBA" id="ARBA00023163"/>
    </source>
</evidence>
<dbReference type="PRINTS" id="PR00032">
    <property type="entry name" value="HTHARAC"/>
</dbReference>
<keyword evidence="3" id="KW-0804">Transcription</keyword>
<dbReference type="Pfam" id="PF01965">
    <property type="entry name" value="DJ-1_PfpI"/>
    <property type="match status" value="1"/>
</dbReference>
<dbReference type="InterPro" id="IPR018060">
    <property type="entry name" value="HTH_AraC"/>
</dbReference>
<accession>A0A1M7YLG9</accession>
<dbReference type="OrthoDB" id="9798003at2"/>
<evidence type="ECO:0000313" key="6">
    <source>
        <dbReference type="Proteomes" id="UP000184603"/>
    </source>
</evidence>
<keyword evidence="1" id="KW-0805">Transcription regulation</keyword>
<dbReference type="Proteomes" id="UP000184603">
    <property type="component" value="Unassembled WGS sequence"/>
</dbReference>
<dbReference type="Gene3D" id="1.10.10.60">
    <property type="entry name" value="Homeodomain-like"/>
    <property type="match status" value="2"/>
</dbReference>
<dbReference type="Pfam" id="PF12833">
    <property type="entry name" value="HTH_18"/>
    <property type="match status" value="1"/>
</dbReference>
<dbReference type="GO" id="GO:0003700">
    <property type="term" value="F:DNA-binding transcription factor activity"/>
    <property type="evidence" value="ECO:0007669"/>
    <property type="project" value="InterPro"/>
</dbReference>
<dbReference type="EMBL" id="FRFE01000057">
    <property type="protein sequence ID" value="SHO53483.1"/>
    <property type="molecule type" value="Genomic_DNA"/>
</dbReference>
<feature type="domain" description="HTH araC/xylS-type" evidence="4">
    <location>
        <begin position="221"/>
        <end position="319"/>
    </location>
</feature>
<dbReference type="InterPro" id="IPR009057">
    <property type="entry name" value="Homeodomain-like_sf"/>
</dbReference>
<dbReference type="SMART" id="SM00342">
    <property type="entry name" value="HTH_ARAC"/>
    <property type="match status" value="1"/>
</dbReference>
<dbReference type="AlphaFoldDB" id="A0A1M7YLG9"/>
<dbReference type="InterPro" id="IPR020449">
    <property type="entry name" value="Tscrpt_reg_AraC-type_HTH"/>
</dbReference>
<evidence type="ECO:0000256" key="2">
    <source>
        <dbReference type="ARBA" id="ARBA00023125"/>
    </source>
</evidence>
<dbReference type="PANTHER" id="PTHR43130">
    <property type="entry name" value="ARAC-FAMILY TRANSCRIPTIONAL REGULATOR"/>
    <property type="match status" value="1"/>
</dbReference>
<evidence type="ECO:0000313" key="5">
    <source>
        <dbReference type="EMBL" id="SHO53483.1"/>
    </source>
</evidence>